<dbReference type="Gene3D" id="1.20.1560.10">
    <property type="entry name" value="ABC transporter type 1, transmembrane domain"/>
    <property type="match status" value="1"/>
</dbReference>
<dbReference type="Gene3D" id="3.40.50.300">
    <property type="entry name" value="P-loop containing nucleotide triphosphate hydrolases"/>
    <property type="match status" value="1"/>
</dbReference>
<evidence type="ECO:0000256" key="4">
    <source>
        <dbReference type="ARBA" id="ARBA00022519"/>
    </source>
</evidence>
<dbReference type="EMBL" id="MK934297">
    <property type="protein sequence ID" value="QGJ79656.1"/>
    <property type="molecule type" value="Genomic_DNA"/>
</dbReference>
<gene>
    <name evidence="14" type="primary">acm4a</name>
</gene>
<evidence type="ECO:0000256" key="2">
    <source>
        <dbReference type="ARBA" id="ARBA00022448"/>
    </source>
</evidence>
<dbReference type="PROSITE" id="PS00211">
    <property type="entry name" value="ABC_TRANSPORTER_1"/>
    <property type="match status" value="1"/>
</dbReference>
<feature type="transmembrane region" description="Helical" evidence="11">
    <location>
        <begin position="180"/>
        <end position="208"/>
    </location>
</feature>
<dbReference type="SMART" id="SM00382">
    <property type="entry name" value="AAA"/>
    <property type="match status" value="1"/>
</dbReference>
<dbReference type="AlphaFoldDB" id="A0A649UR99"/>
<keyword evidence="2" id="KW-0813">Transport</keyword>
<dbReference type="SUPFAM" id="SSF90123">
    <property type="entry name" value="ABC transporter transmembrane region"/>
    <property type="match status" value="1"/>
</dbReference>
<evidence type="ECO:0000256" key="10">
    <source>
        <dbReference type="ARBA" id="ARBA00023455"/>
    </source>
</evidence>
<feature type="transmembrane region" description="Helical" evidence="11">
    <location>
        <begin position="228"/>
        <end position="247"/>
    </location>
</feature>
<dbReference type="FunFam" id="3.40.50.300:FF:000221">
    <property type="entry name" value="Multidrug ABC transporter ATP-binding protein"/>
    <property type="match status" value="1"/>
</dbReference>
<evidence type="ECO:0000256" key="5">
    <source>
        <dbReference type="ARBA" id="ARBA00022692"/>
    </source>
</evidence>
<protein>
    <submittedName>
        <fullName evidence="14">ABC transporter</fullName>
    </submittedName>
</protein>
<keyword evidence="7" id="KW-0067">ATP-binding</keyword>
<keyword evidence="5 11" id="KW-0812">Transmembrane</keyword>
<evidence type="ECO:0000313" key="14">
    <source>
        <dbReference type="EMBL" id="QGJ79656.1"/>
    </source>
</evidence>
<evidence type="ECO:0000256" key="9">
    <source>
        <dbReference type="ARBA" id="ARBA00023136"/>
    </source>
</evidence>
<keyword evidence="9 11" id="KW-0472">Membrane</keyword>
<comment type="similarity">
    <text evidence="10">Belongs to the ABC transporter superfamily. Siderophore-Fe(3+) uptake transporter (SIUT) (TC 3.A.1.21) family.</text>
</comment>
<dbReference type="InterPro" id="IPR039421">
    <property type="entry name" value="Type_1_exporter"/>
</dbReference>
<evidence type="ECO:0000256" key="6">
    <source>
        <dbReference type="ARBA" id="ARBA00022741"/>
    </source>
</evidence>
<evidence type="ECO:0000256" key="3">
    <source>
        <dbReference type="ARBA" id="ARBA00022475"/>
    </source>
</evidence>
<dbReference type="InterPro" id="IPR036640">
    <property type="entry name" value="ABC1_TM_sf"/>
</dbReference>
<evidence type="ECO:0000259" key="12">
    <source>
        <dbReference type="PROSITE" id="PS50893"/>
    </source>
</evidence>
<accession>A0A649UR99</accession>
<evidence type="ECO:0000256" key="7">
    <source>
        <dbReference type="ARBA" id="ARBA00022840"/>
    </source>
</evidence>
<dbReference type="InterPro" id="IPR011527">
    <property type="entry name" value="ABC1_TM_dom"/>
</dbReference>
<evidence type="ECO:0000256" key="8">
    <source>
        <dbReference type="ARBA" id="ARBA00022989"/>
    </source>
</evidence>
<dbReference type="InterPro" id="IPR027417">
    <property type="entry name" value="P-loop_NTPase"/>
</dbReference>
<feature type="transmembrane region" description="Helical" evidence="11">
    <location>
        <begin position="310"/>
        <end position="336"/>
    </location>
</feature>
<dbReference type="PANTHER" id="PTHR24221:SF601">
    <property type="entry name" value="ABC TRANSPORTER"/>
    <property type="match status" value="1"/>
</dbReference>
<evidence type="ECO:0000256" key="11">
    <source>
        <dbReference type="SAM" id="Phobius"/>
    </source>
</evidence>
<feature type="domain" description="ABC transporter" evidence="12">
    <location>
        <begin position="508"/>
        <end position="743"/>
    </location>
</feature>
<dbReference type="PANTHER" id="PTHR24221">
    <property type="entry name" value="ATP-BINDING CASSETTE SUB-FAMILY B"/>
    <property type="match status" value="1"/>
</dbReference>
<feature type="domain" description="ABC transmembrane type-1" evidence="13">
    <location>
        <begin position="182"/>
        <end position="474"/>
    </location>
</feature>
<name>A0A649UR99_9PSEU</name>
<dbReference type="GO" id="GO:0034040">
    <property type="term" value="F:ATPase-coupled lipid transmembrane transporter activity"/>
    <property type="evidence" value="ECO:0007669"/>
    <property type="project" value="TreeGrafter"/>
</dbReference>
<dbReference type="GO" id="GO:0016887">
    <property type="term" value="F:ATP hydrolysis activity"/>
    <property type="evidence" value="ECO:0007669"/>
    <property type="project" value="InterPro"/>
</dbReference>
<dbReference type="PROSITE" id="PS50893">
    <property type="entry name" value="ABC_TRANSPORTER_2"/>
    <property type="match status" value="1"/>
</dbReference>
<dbReference type="GO" id="GO:0005524">
    <property type="term" value="F:ATP binding"/>
    <property type="evidence" value="ECO:0007669"/>
    <property type="project" value="UniProtKB-KW"/>
</dbReference>
<dbReference type="GO" id="GO:0140359">
    <property type="term" value="F:ABC-type transporter activity"/>
    <property type="evidence" value="ECO:0007669"/>
    <property type="project" value="InterPro"/>
</dbReference>
<organism evidence="14">
    <name type="scientific">Amycolatopsis sp. CP2808</name>
    <dbReference type="NCBI Taxonomy" id="411144"/>
    <lineage>
        <taxon>Bacteria</taxon>
        <taxon>Bacillati</taxon>
        <taxon>Actinomycetota</taxon>
        <taxon>Actinomycetes</taxon>
        <taxon>Pseudonocardiales</taxon>
        <taxon>Pseudonocardiaceae</taxon>
        <taxon>Amycolatopsis</taxon>
    </lineage>
</organism>
<dbReference type="PROSITE" id="PS50929">
    <property type="entry name" value="ABC_TM1F"/>
    <property type="match status" value="1"/>
</dbReference>
<keyword evidence="3" id="KW-1003">Cell membrane</keyword>
<dbReference type="GO" id="GO:0005886">
    <property type="term" value="C:plasma membrane"/>
    <property type="evidence" value="ECO:0007669"/>
    <property type="project" value="UniProtKB-SubCell"/>
</dbReference>
<sequence length="749" mass="81070">MSLTKGRGHEKLSARPRSVIPGRQRWDIGVVRGRPRLAAALETSLRAAPGVLAAHANPVTGRLLIHHDPCLTGEEAGRTVLKAVAGVVREITGSGQVTTAGQAKTDGGLALIAVGASAAVVAVAVPASLVGLGAVLGTTAIIIRSAWRKSKRAASLEPSPPKWARQPPLLTIVGRHRKRFYLASALSVLGQLMDMLLVLVIGWIVLVLVRGESAALISVGLAGATTQIWVLAGAAALVCLGLAALSYTAGIQWRALAHDVRHEWRDRLYPHVQRLELRYLEDERTTRMARLLTDDINQLGTFLSSSAHEVLTLTTSFLVLVPVFLVFAPQIAWVAFLPVPIVTWLSFRHHDKVGPDYVDVAEKESALNSRLTDNLAATATVKSFSAENHEIQRVRALSERYRDSGKRLDRGAVSYTETVRVSATVSLAGILLLGGRAVLAETLRFEIFNPLVGLPQQVLWKLPNLGNVVDGYQQTAAALHRVRYLEDLPTESGTRGHRLDVAQVKGEMVLENVTFAYPGRAPVLRGLTMHIAPKKVTGIVGVTGSGKTTIAKLMMRFQRPESGRVLLDGQDVTGIRLRDLRRAIGFVAQDAFLFDGTIADNIRYGSFQASHRRVVDAARMAAVDEFVETLPSKYATKIGERGVSLSGGQKQRISLARAFVKDAPIVVLDEATSAVDNETESAIQHALRDFARDRTLVVIAHRLSTIRHADHIYVLGADGVPAEEGTHEELLRLGGVYASLWRLQVGEAG</sequence>
<keyword evidence="8 11" id="KW-1133">Transmembrane helix</keyword>
<proteinExistence type="inferred from homology"/>
<dbReference type="Pfam" id="PF00664">
    <property type="entry name" value="ABC_membrane"/>
    <property type="match status" value="1"/>
</dbReference>
<evidence type="ECO:0000256" key="1">
    <source>
        <dbReference type="ARBA" id="ARBA00004429"/>
    </source>
</evidence>
<dbReference type="InterPro" id="IPR003439">
    <property type="entry name" value="ABC_transporter-like_ATP-bd"/>
</dbReference>
<dbReference type="Pfam" id="PF00005">
    <property type="entry name" value="ABC_tran"/>
    <property type="match status" value="1"/>
</dbReference>
<keyword evidence="6" id="KW-0547">Nucleotide-binding</keyword>
<dbReference type="InterPro" id="IPR003593">
    <property type="entry name" value="AAA+_ATPase"/>
</dbReference>
<keyword evidence="4" id="KW-0997">Cell inner membrane</keyword>
<evidence type="ECO:0000259" key="13">
    <source>
        <dbReference type="PROSITE" id="PS50929"/>
    </source>
</evidence>
<comment type="subcellular location">
    <subcellularLocation>
        <location evidence="1">Cell inner membrane</location>
        <topology evidence="1">Multi-pass membrane protein</topology>
    </subcellularLocation>
</comment>
<dbReference type="InterPro" id="IPR017871">
    <property type="entry name" value="ABC_transporter-like_CS"/>
</dbReference>
<feature type="transmembrane region" description="Helical" evidence="11">
    <location>
        <begin position="110"/>
        <end position="143"/>
    </location>
</feature>
<dbReference type="SUPFAM" id="SSF52540">
    <property type="entry name" value="P-loop containing nucleoside triphosphate hydrolases"/>
    <property type="match status" value="1"/>
</dbReference>
<reference evidence="14" key="1">
    <citation type="submission" date="2019-05" db="EMBL/GenBank/DDBJ databases">
        <title>The biosynthetic gene clusters of the bacterial maytansinoids are dispersing through reshuffling.</title>
        <authorList>
            <person name="Li X."/>
            <person name="Wu X."/>
            <person name="Wang H."/>
            <person name="Lu C."/>
            <person name="Bai L."/>
            <person name="Shen Y."/>
        </authorList>
    </citation>
    <scope>NUCLEOTIDE SEQUENCE</scope>
    <source>
        <strain evidence="14">CP2808</strain>
    </source>
</reference>